<evidence type="ECO:0000313" key="4">
    <source>
        <dbReference type="EMBL" id="OAP61732.1"/>
    </source>
</evidence>
<keyword evidence="5" id="KW-1185">Reference proteome</keyword>
<keyword evidence="3" id="KW-0560">Oxidoreductase</keyword>
<protein>
    <submittedName>
        <fullName evidence="4">Uncharacterized protein</fullName>
    </submittedName>
</protein>
<dbReference type="InterPro" id="IPR002347">
    <property type="entry name" value="SDR_fam"/>
</dbReference>
<dbReference type="InterPro" id="IPR036291">
    <property type="entry name" value="NAD(P)-bd_dom_sf"/>
</dbReference>
<evidence type="ECO:0000256" key="1">
    <source>
        <dbReference type="ARBA" id="ARBA00006484"/>
    </source>
</evidence>
<comment type="similarity">
    <text evidence="1">Belongs to the short-chain dehydrogenases/reductases (SDR) family.</text>
</comment>
<dbReference type="NCBIfam" id="NF005559">
    <property type="entry name" value="PRK07231.1"/>
    <property type="match status" value="1"/>
</dbReference>
<dbReference type="GO" id="GO:0016491">
    <property type="term" value="F:oxidoreductase activity"/>
    <property type="evidence" value="ECO:0007669"/>
    <property type="project" value="UniProtKB-KW"/>
</dbReference>
<dbReference type="PANTHER" id="PTHR43639:SF1">
    <property type="entry name" value="SHORT-CHAIN DEHYDROGENASE_REDUCTASE FAMILY PROTEIN"/>
    <property type="match status" value="1"/>
</dbReference>
<keyword evidence="2" id="KW-0521">NADP</keyword>
<gene>
    <name evidence="4" type="ORF">AYL99_03935</name>
</gene>
<dbReference type="STRING" id="1367422.A0A178ZQ11"/>
<dbReference type="OrthoDB" id="294295at2759"/>
<comment type="caution">
    <text evidence="4">The sequence shown here is derived from an EMBL/GenBank/DDBJ whole genome shotgun (WGS) entry which is preliminary data.</text>
</comment>
<reference evidence="4 5" key="1">
    <citation type="submission" date="2016-04" db="EMBL/GenBank/DDBJ databases">
        <title>Draft genome of Fonsecaea erecta CBS 125763.</title>
        <authorList>
            <person name="Weiss V.A."/>
            <person name="Vicente V.A."/>
            <person name="Raittz R.T."/>
            <person name="Moreno L.F."/>
            <person name="De Souza E.M."/>
            <person name="Pedrosa F.O."/>
            <person name="Steffens M.B."/>
            <person name="Faoro H."/>
            <person name="Tadra-Sfeir M.Z."/>
            <person name="Najafzadeh M.J."/>
            <person name="Felipe M.S."/>
            <person name="Teixeira M."/>
            <person name="Sun J."/>
            <person name="Xi L."/>
            <person name="Gomes R."/>
            <person name="De Azevedo C.M."/>
            <person name="Salgado C.G."/>
            <person name="Da Silva M.B."/>
            <person name="Nascimento M.F."/>
            <person name="Queiroz-Telles F."/>
            <person name="Attili D.S."/>
            <person name="Gorbushina A."/>
        </authorList>
    </citation>
    <scope>NUCLEOTIDE SEQUENCE [LARGE SCALE GENOMIC DNA]</scope>
    <source>
        <strain evidence="4 5">CBS 125763</strain>
    </source>
</reference>
<evidence type="ECO:0000256" key="3">
    <source>
        <dbReference type="ARBA" id="ARBA00023002"/>
    </source>
</evidence>
<name>A0A178ZQ11_9EURO</name>
<proteinExistence type="inferred from homology"/>
<evidence type="ECO:0000256" key="2">
    <source>
        <dbReference type="ARBA" id="ARBA00022857"/>
    </source>
</evidence>
<dbReference type="PRINTS" id="PR00080">
    <property type="entry name" value="SDRFAMILY"/>
</dbReference>
<sequence>MGRLEGKVLIVTGSGSGFGRGVTRSKIVQKVTSEGARVVGIDLNGAGNEETSRLLAPGAQFSSLTGTVAAEQTWRDALQLARDRFSAVPDTVVNCAGYVHLGADAHTVPEEDFDRVWQVNVKPLYLTVKVVVPCWIENGVAGHVINIGSIGSRRPRASTIWYTASKGALDTATEGLAGAYAKDRIRFNIIRPSFGNTPMAPRVVAGADSEEGKAKRLATLPLGRLCEPEDVANMTAFLASDEANYITGAGFNVDGGRYVS</sequence>
<dbReference type="Proteomes" id="UP000078343">
    <property type="component" value="Unassembled WGS sequence"/>
</dbReference>
<dbReference type="Pfam" id="PF13561">
    <property type="entry name" value="adh_short_C2"/>
    <property type="match status" value="1"/>
</dbReference>
<dbReference type="PRINTS" id="PR00081">
    <property type="entry name" value="GDHRDH"/>
</dbReference>
<evidence type="ECO:0000313" key="5">
    <source>
        <dbReference type="Proteomes" id="UP000078343"/>
    </source>
</evidence>
<dbReference type="FunFam" id="3.40.50.720:FF:000084">
    <property type="entry name" value="Short-chain dehydrogenase reductase"/>
    <property type="match status" value="1"/>
</dbReference>
<dbReference type="SUPFAM" id="SSF51735">
    <property type="entry name" value="NAD(P)-binding Rossmann-fold domains"/>
    <property type="match status" value="1"/>
</dbReference>
<dbReference type="PANTHER" id="PTHR43639">
    <property type="entry name" value="OXIDOREDUCTASE, SHORT-CHAIN DEHYDROGENASE/REDUCTASE FAMILY (AFU_ORTHOLOGUE AFUA_5G02870)"/>
    <property type="match status" value="1"/>
</dbReference>
<accession>A0A178ZQ11</accession>
<dbReference type="RefSeq" id="XP_018695099.1">
    <property type="nucleotide sequence ID" value="XM_018835449.1"/>
</dbReference>
<dbReference type="AlphaFoldDB" id="A0A178ZQ11"/>
<dbReference type="EMBL" id="LVYI01000003">
    <property type="protein sequence ID" value="OAP61732.1"/>
    <property type="molecule type" value="Genomic_DNA"/>
</dbReference>
<dbReference type="Gene3D" id="3.40.50.720">
    <property type="entry name" value="NAD(P)-binding Rossmann-like Domain"/>
    <property type="match status" value="1"/>
</dbReference>
<dbReference type="GeneID" id="30008104"/>
<organism evidence="4 5">
    <name type="scientific">Fonsecaea erecta</name>
    <dbReference type="NCBI Taxonomy" id="1367422"/>
    <lineage>
        <taxon>Eukaryota</taxon>
        <taxon>Fungi</taxon>
        <taxon>Dikarya</taxon>
        <taxon>Ascomycota</taxon>
        <taxon>Pezizomycotina</taxon>
        <taxon>Eurotiomycetes</taxon>
        <taxon>Chaetothyriomycetidae</taxon>
        <taxon>Chaetothyriales</taxon>
        <taxon>Herpotrichiellaceae</taxon>
        <taxon>Fonsecaea</taxon>
    </lineage>
</organism>